<name>A0A1G9RHK3_9EURY</name>
<dbReference type="Gene3D" id="3.30.70.100">
    <property type="match status" value="1"/>
</dbReference>
<sequence length="65" mass="6510">MTTTLTVEGMSCGNCEATVVEALEGVDGVTSATADNETDSATVEGDADPLDLVLAVNEAGYDAQA</sequence>
<evidence type="ECO:0000313" key="2">
    <source>
        <dbReference type="EMBL" id="SDM22540.1"/>
    </source>
</evidence>
<dbReference type="OrthoDB" id="44171at2157"/>
<reference evidence="3" key="1">
    <citation type="submission" date="2016-10" db="EMBL/GenBank/DDBJ databases">
        <authorList>
            <person name="Varghese N."/>
            <person name="Submissions S."/>
        </authorList>
    </citation>
    <scope>NUCLEOTIDE SEQUENCE [LARGE SCALE GENOMIC DNA]</scope>
    <source>
        <strain evidence="3">CGMCC 1.10119</strain>
    </source>
</reference>
<protein>
    <submittedName>
        <fullName evidence="2">Copper chaperone CopZ</fullName>
    </submittedName>
</protein>
<dbReference type="Proteomes" id="UP000199451">
    <property type="component" value="Unassembled WGS sequence"/>
</dbReference>
<feature type="domain" description="HMA" evidence="1">
    <location>
        <begin position="1"/>
        <end position="64"/>
    </location>
</feature>
<organism evidence="2 3">
    <name type="scientific">Halogranum gelatinilyticum</name>
    <dbReference type="NCBI Taxonomy" id="660521"/>
    <lineage>
        <taxon>Archaea</taxon>
        <taxon>Methanobacteriati</taxon>
        <taxon>Methanobacteriota</taxon>
        <taxon>Stenosarchaea group</taxon>
        <taxon>Halobacteria</taxon>
        <taxon>Halobacteriales</taxon>
        <taxon>Haloferacaceae</taxon>
    </lineage>
</organism>
<accession>A0A1G9RHK3</accession>
<dbReference type="InterPro" id="IPR036163">
    <property type="entry name" value="HMA_dom_sf"/>
</dbReference>
<dbReference type="STRING" id="660521.SAMN04487949_1340"/>
<dbReference type="GO" id="GO:0046872">
    <property type="term" value="F:metal ion binding"/>
    <property type="evidence" value="ECO:0007669"/>
    <property type="project" value="InterPro"/>
</dbReference>
<dbReference type="CDD" id="cd00371">
    <property type="entry name" value="HMA"/>
    <property type="match status" value="1"/>
</dbReference>
<keyword evidence="3" id="KW-1185">Reference proteome</keyword>
<dbReference type="AlphaFoldDB" id="A0A1G9RHK3"/>
<evidence type="ECO:0000259" key="1">
    <source>
        <dbReference type="PROSITE" id="PS50846"/>
    </source>
</evidence>
<dbReference type="PROSITE" id="PS50846">
    <property type="entry name" value="HMA_2"/>
    <property type="match status" value="1"/>
</dbReference>
<evidence type="ECO:0000313" key="3">
    <source>
        <dbReference type="Proteomes" id="UP000199451"/>
    </source>
</evidence>
<dbReference type="SUPFAM" id="SSF55008">
    <property type="entry name" value="HMA, heavy metal-associated domain"/>
    <property type="match status" value="1"/>
</dbReference>
<dbReference type="InterPro" id="IPR006121">
    <property type="entry name" value="HMA_dom"/>
</dbReference>
<dbReference type="RefSeq" id="WP_089695355.1">
    <property type="nucleotide sequence ID" value="NZ_FNHL01000001.1"/>
</dbReference>
<proteinExistence type="predicted"/>
<dbReference type="Pfam" id="PF00403">
    <property type="entry name" value="HMA"/>
    <property type="match status" value="1"/>
</dbReference>
<dbReference type="EMBL" id="FNHL01000001">
    <property type="protein sequence ID" value="SDM22540.1"/>
    <property type="molecule type" value="Genomic_DNA"/>
</dbReference>
<gene>
    <name evidence="2" type="ORF">SAMN04487949_1340</name>
</gene>